<gene>
    <name evidence="1" type="ORF">L210DRAFT_3520101</name>
</gene>
<evidence type="ECO:0000313" key="2">
    <source>
        <dbReference type="Proteomes" id="UP001194468"/>
    </source>
</evidence>
<evidence type="ECO:0000313" key="1">
    <source>
        <dbReference type="EMBL" id="KAF8450230.1"/>
    </source>
</evidence>
<feature type="non-terminal residue" evidence="1">
    <location>
        <position position="1"/>
    </location>
</feature>
<proteinExistence type="predicted"/>
<dbReference type="AlphaFoldDB" id="A0AAD4GKT2"/>
<protein>
    <submittedName>
        <fullName evidence="1">Uncharacterized protein</fullName>
    </submittedName>
</protein>
<reference evidence="1" key="1">
    <citation type="submission" date="2019-10" db="EMBL/GenBank/DDBJ databases">
        <authorList>
            <consortium name="DOE Joint Genome Institute"/>
            <person name="Kuo A."/>
            <person name="Miyauchi S."/>
            <person name="Kiss E."/>
            <person name="Drula E."/>
            <person name="Kohler A."/>
            <person name="Sanchez-Garcia M."/>
            <person name="Andreopoulos B."/>
            <person name="Barry K.W."/>
            <person name="Bonito G."/>
            <person name="Buee M."/>
            <person name="Carver A."/>
            <person name="Chen C."/>
            <person name="Cichocki N."/>
            <person name="Clum A."/>
            <person name="Culley D."/>
            <person name="Crous P.W."/>
            <person name="Fauchery L."/>
            <person name="Girlanda M."/>
            <person name="Hayes R."/>
            <person name="Keri Z."/>
            <person name="LaButti K."/>
            <person name="Lipzen A."/>
            <person name="Lombard V."/>
            <person name="Magnuson J."/>
            <person name="Maillard F."/>
            <person name="Morin E."/>
            <person name="Murat C."/>
            <person name="Nolan M."/>
            <person name="Ohm R."/>
            <person name="Pangilinan J."/>
            <person name="Pereira M."/>
            <person name="Perotto S."/>
            <person name="Peter M."/>
            <person name="Riley R."/>
            <person name="Sitrit Y."/>
            <person name="Stielow B."/>
            <person name="Szollosi G."/>
            <person name="Zifcakova L."/>
            <person name="Stursova M."/>
            <person name="Spatafora J.W."/>
            <person name="Tedersoo L."/>
            <person name="Vaario L.-M."/>
            <person name="Yamada A."/>
            <person name="Yan M."/>
            <person name="Wang P."/>
            <person name="Xu J."/>
            <person name="Bruns T."/>
            <person name="Baldrian P."/>
            <person name="Vilgalys R."/>
            <person name="Henrissat B."/>
            <person name="Grigoriev I.V."/>
            <person name="Hibbett D."/>
            <person name="Nagy L.G."/>
            <person name="Martin F.M."/>
        </authorList>
    </citation>
    <scope>NUCLEOTIDE SEQUENCE</scope>
    <source>
        <strain evidence="1">BED1</strain>
    </source>
</reference>
<sequence>MTTHTRDAGSLSPPSTLEQRDKQILTLRVITRLRPLFGARGTATPAAGVSLILSAMMRQLIRSPVVRQGGTVILSWTVVWLTWTEQETTTSVLPDLHQGAIWQDNDDTTC</sequence>
<dbReference type="EMBL" id="WHUW01000002">
    <property type="protein sequence ID" value="KAF8450230.1"/>
    <property type="molecule type" value="Genomic_DNA"/>
</dbReference>
<name>A0AAD4GKT2_BOLED</name>
<organism evidence="1 2">
    <name type="scientific">Boletus edulis BED1</name>
    <dbReference type="NCBI Taxonomy" id="1328754"/>
    <lineage>
        <taxon>Eukaryota</taxon>
        <taxon>Fungi</taxon>
        <taxon>Dikarya</taxon>
        <taxon>Basidiomycota</taxon>
        <taxon>Agaricomycotina</taxon>
        <taxon>Agaricomycetes</taxon>
        <taxon>Agaricomycetidae</taxon>
        <taxon>Boletales</taxon>
        <taxon>Boletineae</taxon>
        <taxon>Boletaceae</taxon>
        <taxon>Boletoideae</taxon>
        <taxon>Boletus</taxon>
    </lineage>
</organism>
<comment type="caution">
    <text evidence="1">The sequence shown here is derived from an EMBL/GenBank/DDBJ whole genome shotgun (WGS) entry which is preliminary data.</text>
</comment>
<accession>A0AAD4GKT2</accession>
<dbReference type="Proteomes" id="UP001194468">
    <property type="component" value="Unassembled WGS sequence"/>
</dbReference>
<reference evidence="1" key="2">
    <citation type="journal article" date="2020" name="Nat. Commun.">
        <title>Large-scale genome sequencing of mycorrhizal fungi provides insights into the early evolution of symbiotic traits.</title>
        <authorList>
            <person name="Miyauchi S."/>
            <person name="Kiss E."/>
            <person name="Kuo A."/>
            <person name="Drula E."/>
            <person name="Kohler A."/>
            <person name="Sanchez-Garcia M."/>
            <person name="Morin E."/>
            <person name="Andreopoulos B."/>
            <person name="Barry K.W."/>
            <person name="Bonito G."/>
            <person name="Buee M."/>
            <person name="Carver A."/>
            <person name="Chen C."/>
            <person name="Cichocki N."/>
            <person name="Clum A."/>
            <person name="Culley D."/>
            <person name="Crous P.W."/>
            <person name="Fauchery L."/>
            <person name="Girlanda M."/>
            <person name="Hayes R.D."/>
            <person name="Keri Z."/>
            <person name="LaButti K."/>
            <person name="Lipzen A."/>
            <person name="Lombard V."/>
            <person name="Magnuson J."/>
            <person name="Maillard F."/>
            <person name="Murat C."/>
            <person name="Nolan M."/>
            <person name="Ohm R.A."/>
            <person name="Pangilinan J."/>
            <person name="Pereira M.F."/>
            <person name="Perotto S."/>
            <person name="Peter M."/>
            <person name="Pfister S."/>
            <person name="Riley R."/>
            <person name="Sitrit Y."/>
            <person name="Stielow J.B."/>
            <person name="Szollosi G."/>
            <person name="Zifcakova L."/>
            <person name="Stursova M."/>
            <person name="Spatafora J.W."/>
            <person name="Tedersoo L."/>
            <person name="Vaario L.M."/>
            <person name="Yamada A."/>
            <person name="Yan M."/>
            <person name="Wang P."/>
            <person name="Xu J."/>
            <person name="Bruns T."/>
            <person name="Baldrian P."/>
            <person name="Vilgalys R."/>
            <person name="Dunand C."/>
            <person name="Henrissat B."/>
            <person name="Grigoriev I.V."/>
            <person name="Hibbett D."/>
            <person name="Nagy L.G."/>
            <person name="Martin F.M."/>
        </authorList>
    </citation>
    <scope>NUCLEOTIDE SEQUENCE</scope>
    <source>
        <strain evidence="1">BED1</strain>
    </source>
</reference>
<keyword evidence="2" id="KW-1185">Reference proteome</keyword>